<gene>
    <name evidence="7" type="ordered locus">Intca_3146</name>
</gene>
<feature type="transmembrane region" description="Helical" evidence="6">
    <location>
        <begin position="57"/>
        <end position="78"/>
    </location>
</feature>
<feature type="transmembrane region" description="Helical" evidence="6">
    <location>
        <begin position="112"/>
        <end position="129"/>
    </location>
</feature>
<dbReference type="GO" id="GO:0015658">
    <property type="term" value="F:branched-chain amino acid transmembrane transporter activity"/>
    <property type="evidence" value="ECO:0007669"/>
    <property type="project" value="InterPro"/>
</dbReference>
<feature type="transmembrane region" description="Helical" evidence="6">
    <location>
        <begin position="7"/>
        <end position="25"/>
    </location>
</feature>
<keyword evidence="5 6" id="KW-0472">Membrane</keyword>
<evidence type="ECO:0000313" key="7">
    <source>
        <dbReference type="EMBL" id="ADU49631.1"/>
    </source>
</evidence>
<dbReference type="STRING" id="710696.Intca_3146"/>
<comment type="subcellular location">
    <subcellularLocation>
        <location evidence="1">Cell membrane</location>
        <topology evidence="1">Multi-pass membrane protein</topology>
    </subcellularLocation>
</comment>
<dbReference type="InterPro" id="IPR001851">
    <property type="entry name" value="ABC_transp_permease"/>
</dbReference>
<dbReference type="RefSeq" id="WP_013493943.1">
    <property type="nucleotide sequence ID" value="NC_014830.1"/>
</dbReference>
<dbReference type="PANTHER" id="PTHR30482">
    <property type="entry name" value="HIGH-AFFINITY BRANCHED-CHAIN AMINO ACID TRANSPORT SYSTEM PERMEASE"/>
    <property type="match status" value="1"/>
</dbReference>
<dbReference type="InterPro" id="IPR043428">
    <property type="entry name" value="LivM-like"/>
</dbReference>
<feature type="transmembrane region" description="Helical" evidence="6">
    <location>
        <begin position="251"/>
        <end position="278"/>
    </location>
</feature>
<keyword evidence="8" id="KW-1185">Reference proteome</keyword>
<evidence type="ECO:0000256" key="5">
    <source>
        <dbReference type="ARBA" id="ARBA00023136"/>
    </source>
</evidence>
<dbReference type="GO" id="GO:0005886">
    <property type="term" value="C:plasma membrane"/>
    <property type="evidence" value="ECO:0007669"/>
    <property type="project" value="UniProtKB-SubCell"/>
</dbReference>
<evidence type="ECO:0000256" key="1">
    <source>
        <dbReference type="ARBA" id="ARBA00004651"/>
    </source>
</evidence>
<evidence type="ECO:0000256" key="3">
    <source>
        <dbReference type="ARBA" id="ARBA00022692"/>
    </source>
</evidence>
<keyword evidence="4 6" id="KW-1133">Transmembrane helix</keyword>
<dbReference type="CDD" id="cd06581">
    <property type="entry name" value="TM_PBP1_LivM_like"/>
    <property type="match status" value="1"/>
</dbReference>
<dbReference type="KEGG" id="ica:Intca_3146"/>
<dbReference type="HOGENOM" id="CLU_031365_1_2_11"/>
<protein>
    <submittedName>
        <fullName evidence="7">Inner-membrane translocator</fullName>
    </submittedName>
</protein>
<reference evidence="7 8" key="1">
    <citation type="journal article" date="2010" name="Stand. Genomic Sci.">
        <title>Complete genome sequence of Intrasporangium calvum type strain (7 KIP).</title>
        <authorList>
            <person name="Del Rio T.G."/>
            <person name="Chertkov O."/>
            <person name="Yasawong M."/>
            <person name="Lucas S."/>
            <person name="Deshpande S."/>
            <person name="Cheng J.F."/>
            <person name="Detter C."/>
            <person name="Tapia R."/>
            <person name="Han C."/>
            <person name="Goodwin L."/>
            <person name="Pitluck S."/>
            <person name="Liolios K."/>
            <person name="Ivanova N."/>
            <person name="Mavromatis K."/>
            <person name="Pati A."/>
            <person name="Chen A."/>
            <person name="Palaniappan K."/>
            <person name="Land M."/>
            <person name="Hauser L."/>
            <person name="Chang Y.J."/>
            <person name="Jeffries C.D."/>
            <person name="Rohde M."/>
            <person name="Pukall R."/>
            <person name="Sikorski J."/>
            <person name="Goker M."/>
            <person name="Woyke T."/>
            <person name="Bristow J."/>
            <person name="Eisen J.A."/>
            <person name="Markowitz V."/>
            <person name="Hugenholtz P."/>
            <person name="Kyrpides N.C."/>
            <person name="Klenk H.P."/>
            <person name="Lapidus A."/>
        </authorList>
    </citation>
    <scope>NUCLEOTIDE SEQUENCE [LARGE SCALE GENOMIC DNA]</scope>
    <source>
        <strain evidence="8">ATCC 23552 / DSM 43043 / JCM 3097 / NBRC 12989 / 7 KIP</strain>
    </source>
</reference>
<dbReference type="AlphaFoldDB" id="E6SCM7"/>
<keyword evidence="3 6" id="KW-0812">Transmembrane</keyword>
<accession>E6SCM7</accession>
<evidence type="ECO:0000313" key="8">
    <source>
        <dbReference type="Proteomes" id="UP000008914"/>
    </source>
</evidence>
<dbReference type="PANTHER" id="PTHR30482:SF10">
    <property type="entry name" value="HIGH-AFFINITY BRANCHED-CHAIN AMINO ACID TRANSPORT PROTEIN BRAE"/>
    <property type="match status" value="1"/>
</dbReference>
<feature type="transmembrane region" description="Helical" evidence="6">
    <location>
        <begin position="84"/>
        <end position="105"/>
    </location>
</feature>
<keyword evidence="2" id="KW-1003">Cell membrane</keyword>
<sequence length="335" mass="35976">MTRITTGFPRQFVAVFALLIAAPWFVPSAYIFHLATMSVIWSITAVALNLVMGYTGLLSVAHGALAIVGGYTSSLLVVNASANFWLSFLIGGVVAAISGFLLGVLTLRLRGHYFAISTLAFGIVVGLVLEKWESVTGGARGITYIPPAPSVPLPGGGSLGLDSDLAKYFFAVALLAITVLVVRNIVDSRFGRALAAIRSNDLVARSQGVDVVRHKLIAFTISAFMAGLAGTVYATYLAYLSPNDASLWTSFFILMYVVLGGMGTTWGPILGSFFVVMVPEWLRLFDEYRVLLIGLLLIVTITFLPGGLMQGLSRLRHLLNRQRRGGRKRAVSDGI</sequence>
<dbReference type="OrthoDB" id="9814461at2"/>
<name>E6SCM7_INTC7</name>
<dbReference type="EMBL" id="CP002343">
    <property type="protein sequence ID" value="ADU49631.1"/>
    <property type="molecule type" value="Genomic_DNA"/>
</dbReference>
<evidence type="ECO:0000256" key="4">
    <source>
        <dbReference type="ARBA" id="ARBA00022989"/>
    </source>
</evidence>
<dbReference type="Proteomes" id="UP000008914">
    <property type="component" value="Chromosome"/>
</dbReference>
<proteinExistence type="predicted"/>
<evidence type="ECO:0000256" key="6">
    <source>
        <dbReference type="SAM" id="Phobius"/>
    </source>
</evidence>
<dbReference type="eggNOG" id="COG4177">
    <property type="taxonomic scope" value="Bacteria"/>
</dbReference>
<dbReference type="Pfam" id="PF02653">
    <property type="entry name" value="BPD_transp_2"/>
    <property type="match status" value="1"/>
</dbReference>
<organism evidence="7 8">
    <name type="scientific">Intrasporangium calvum (strain ATCC 23552 / DSM 43043 / JCM 3097 / NBRC 12989 / NCIMB 10167 / NRRL B-3866 / 7 KIP)</name>
    <dbReference type="NCBI Taxonomy" id="710696"/>
    <lineage>
        <taxon>Bacteria</taxon>
        <taxon>Bacillati</taxon>
        <taxon>Actinomycetota</taxon>
        <taxon>Actinomycetes</taxon>
        <taxon>Micrococcales</taxon>
        <taxon>Intrasporangiaceae</taxon>
        <taxon>Intrasporangium</taxon>
    </lineage>
</organism>
<feature type="transmembrane region" description="Helical" evidence="6">
    <location>
        <begin position="168"/>
        <end position="186"/>
    </location>
</feature>
<evidence type="ECO:0000256" key="2">
    <source>
        <dbReference type="ARBA" id="ARBA00022475"/>
    </source>
</evidence>
<feature type="transmembrane region" description="Helical" evidence="6">
    <location>
        <begin position="216"/>
        <end position="239"/>
    </location>
</feature>
<feature type="transmembrane region" description="Helical" evidence="6">
    <location>
        <begin position="290"/>
        <end position="309"/>
    </location>
</feature>